<name>A0A9P3F8J2_9PEZI</name>
<comment type="caution">
    <text evidence="1">The sequence shown here is derived from an EMBL/GenBank/DDBJ whole genome shotgun (WGS) entry which is preliminary data.</text>
</comment>
<evidence type="ECO:0008006" key="3">
    <source>
        <dbReference type="Google" id="ProtNLM"/>
    </source>
</evidence>
<dbReference type="Gene3D" id="3.30.710.10">
    <property type="entry name" value="Potassium Channel Kv1.1, Chain A"/>
    <property type="match status" value="1"/>
</dbReference>
<dbReference type="OrthoDB" id="3648615at2759"/>
<organism evidence="1 2">
    <name type="scientific">Cercospora kikuchii</name>
    <dbReference type="NCBI Taxonomy" id="84275"/>
    <lineage>
        <taxon>Eukaryota</taxon>
        <taxon>Fungi</taxon>
        <taxon>Dikarya</taxon>
        <taxon>Ascomycota</taxon>
        <taxon>Pezizomycotina</taxon>
        <taxon>Dothideomycetes</taxon>
        <taxon>Dothideomycetidae</taxon>
        <taxon>Mycosphaerellales</taxon>
        <taxon>Mycosphaerellaceae</taxon>
        <taxon>Cercospora</taxon>
    </lineage>
</organism>
<protein>
    <recommendedName>
        <fullName evidence="3">BTB domain-containing protein</fullName>
    </recommendedName>
</protein>
<gene>
    <name evidence="1" type="ORF">CKM354_000125100</name>
</gene>
<dbReference type="PANTHER" id="PTHR47843:SF2">
    <property type="entry name" value="BTB DOMAIN-CONTAINING PROTEIN"/>
    <property type="match status" value="1"/>
</dbReference>
<proteinExistence type="predicted"/>
<dbReference type="PANTHER" id="PTHR47843">
    <property type="entry name" value="BTB DOMAIN-CONTAINING PROTEIN-RELATED"/>
    <property type="match status" value="1"/>
</dbReference>
<accession>A0A9P3F8J2</accession>
<dbReference type="GeneID" id="68286826"/>
<dbReference type="RefSeq" id="XP_044652305.1">
    <property type="nucleotide sequence ID" value="XM_044796370.1"/>
</dbReference>
<sequence length="211" mass="24397">MVDADGPAVKHERSSSRIISLNVGKSPKAITVQEDKLRQTSSFFRAALDKHWKEGATGEVALPEDRLEIVMAYVEWLHRSTLVERSVDEGGEYSDAMWLKLIRMYVFGDKIQDTKFMNEVLMRVLENLDESNTCPHEVDIRLAYKSTRPGSSLRRLFVAAWAAGAKDHWFEAGDEYPEEFMRDLAMQLIRNRGKASRSYWVKQKDTWLEHE</sequence>
<dbReference type="AlphaFoldDB" id="A0A9P3F8J2"/>
<dbReference type="Proteomes" id="UP000825890">
    <property type="component" value="Unassembled WGS sequence"/>
</dbReference>
<keyword evidence="2" id="KW-1185">Reference proteome</keyword>
<dbReference type="EMBL" id="BOLY01000001">
    <property type="protein sequence ID" value="GIZ37818.1"/>
    <property type="molecule type" value="Genomic_DNA"/>
</dbReference>
<evidence type="ECO:0000313" key="1">
    <source>
        <dbReference type="EMBL" id="GIZ37818.1"/>
    </source>
</evidence>
<evidence type="ECO:0000313" key="2">
    <source>
        <dbReference type="Proteomes" id="UP000825890"/>
    </source>
</evidence>
<dbReference type="InterPro" id="IPR011333">
    <property type="entry name" value="SKP1/BTB/POZ_sf"/>
</dbReference>
<reference evidence="1 2" key="1">
    <citation type="submission" date="2021-01" db="EMBL/GenBank/DDBJ databases">
        <title>Cercospora kikuchii MAFF 305040 whole genome shotgun sequence.</title>
        <authorList>
            <person name="Kashiwa T."/>
            <person name="Suzuki T."/>
        </authorList>
    </citation>
    <scope>NUCLEOTIDE SEQUENCE [LARGE SCALE GENOMIC DNA]</scope>
    <source>
        <strain evidence="1 2">MAFF 305040</strain>
    </source>
</reference>